<organism evidence="2 3">
    <name type="scientific">Camelina sativa</name>
    <name type="common">False flax</name>
    <name type="synonym">Myagrum sativum</name>
    <dbReference type="NCBI Taxonomy" id="90675"/>
    <lineage>
        <taxon>Eukaryota</taxon>
        <taxon>Viridiplantae</taxon>
        <taxon>Streptophyta</taxon>
        <taxon>Embryophyta</taxon>
        <taxon>Tracheophyta</taxon>
        <taxon>Spermatophyta</taxon>
        <taxon>Magnoliopsida</taxon>
        <taxon>eudicotyledons</taxon>
        <taxon>Gunneridae</taxon>
        <taxon>Pentapetalae</taxon>
        <taxon>rosids</taxon>
        <taxon>malvids</taxon>
        <taxon>Brassicales</taxon>
        <taxon>Brassicaceae</taxon>
        <taxon>Camelineae</taxon>
        <taxon>Camelina</taxon>
    </lineage>
</organism>
<dbReference type="InterPro" id="IPR026960">
    <property type="entry name" value="RVT-Znf"/>
</dbReference>
<gene>
    <name evidence="3" type="primary">LOC109131247</name>
</gene>
<evidence type="ECO:0000259" key="1">
    <source>
        <dbReference type="Pfam" id="PF13966"/>
    </source>
</evidence>
<reference evidence="3" key="2">
    <citation type="submission" date="2025-08" db="UniProtKB">
        <authorList>
            <consortium name="RefSeq"/>
        </authorList>
    </citation>
    <scope>IDENTIFICATION</scope>
    <source>
        <tissue evidence="3">Leaf</tissue>
    </source>
</reference>
<reference evidence="2" key="1">
    <citation type="journal article" date="2014" name="Nat. Commun.">
        <title>The emerging biofuel crop Camelina sativa retains a highly undifferentiated hexaploid genome structure.</title>
        <authorList>
            <person name="Kagale S."/>
            <person name="Koh C."/>
            <person name="Nixon J."/>
            <person name="Bollina V."/>
            <person name="Clarke W.E."/>
            <person name="Tuteja R."/>
            <person name="Spillane C."/>
            <person name="Robinson S.J."/>
            <person name="Links M.G."/>
            <person name="Clarke C."/>
            <person name="Higgins E.E."/>
            <person name="Huebert T."/>
            <person name="Sharpe A.G."/>
            <person name="Parkin I.A."/>
        </authorList>
    </citation>
    <scope>NUCLEOTIDE SEQUENCE [LARGE SCALE GENOMIC DNA]</scope>
    <source>
        <strain evidence="2">cv. DH55</strain>
    </source>
</reference>
<protein>
    <submittedName>
        <fullName evidence="3">Uncharacterized protein LOC109131247</fullName>
    </submittedName>
</protein>
<dbReference type="Pfam" id="PF13966">
    <property type="entry name" value="zf-RVT"/>
    <property type="match status" value="1"/>
</dbReference>
<dbReference type="Proteomes" id="UP000694864">
    <property type="component" value="Chromosome 20"/>
</dbReference>
<proteinExistence type="predicted"/>
<dbReference type="RefSeq" id="XP_019097493.1">
    <property type="nucleotide sequence ID" value="XM_019241948.1"/>
</dbReference>
<evidence type="ECO:0000313" key="2">
    <source>
        <dbReference type="Proteomes" id="UP000694864"/>
    </source>
</evidence>
<sequence>MPRQRTHRLALFRSVEDEIQRYRLTRASADSDVSLWQCKEGVYQAQFSTKATWQLLRVHRPIMEEHKGIWFPHATPKYAFITWLVVKNRIATGERMQHWHHSANTGCIFCGYPMESREHLFFQCPYSSQVWEALMKKFLAGNFTNRWQEVMSLLIGSVLAKKRRLVVGYVFQNTIHSLWRERNEQHHGETPSMVLKLVTFIDKNIRNRLSSIKDDGGSSIQLWFEARFN</sequence>
<keyword evidence="2" id="KW-1185">Reference proteome</keyword>
<accession>A0ABM1REQ5</accession>
<name>A0ABM1REQ5_CAMSA</name>
<evidence type="ECO:0000313" key="3">
    <source>
        <dbReference type="RefSeq" id="XP_019097493.1"/>
    </source>
</evidence>
<dbReference type="PANTHER" id="PTHR33116">
    <property type="entry name" value="REVERSE TRANSCRIPTASE ZINC-BINDING DOMAIN-CONTAINING PROTEIN-RELATED-RELATED"/>
    <property type="match status" value="1"/>
</dbReference>
<dbReference type="GeneID" id="109131247"/>
<feature type="domain" description="Reverse transcriptase zinc-binding" evidence="1">
    <location>
        <begin position="47"/>
        <end position="131"/>
    </location>
</feature>
<dbReference type="PANTHER" id="PTHR33116:SF84">
    <property type="entry name" value="RNA-DIRECTED DNA POLYMERASE"/>
    <property type="match status" value="1"/>
</dbReference>